<sequence length="108" mass="12066">MKFVRLLTLILPLLLAACVPEQAAGTSPESTSVTTHDKDSKLFLRIQFDVDANGRVQNIQVLESTITPEMEKQTISKIKNDWRYEKNKPGTGLRIGIVFRPIQAVASQ</sequence>
<feature type="chain" id="PRO_5026684335" evidence="1">
    <location>
        <begin position="24"/>
        <end position="108"/>
    </location>
</feature>
<dbReference type="Gene3D" id="3.30.2420.10">
    <property type="entry name" value="TonB"/>
    <property type="match status" value="1"/>
</dbReference>
<keyword evidence="1" id="KW-0732">Signal</keyword>
<proteinExistence type="predicted"/>
<gene>
    <name evidence="3" type="ORF">GW952_31860</name>
</gene>
<evidence type="ECO:0000259" key="2">
    <source>
        <dbReference type="Pfam" id="PF03544"/>
    </source>
</evidence>
<organism evidence="3 4">
    <name type="scientific">Klebsiella michiganensis</name>
    <dbReference type="NCBI Taxonomy" id="1134687"/>
    <lineage>
        <taxon>Bacteria</taxon>
        <taxon>Pseudomonadati</taxon>
        <taxon>Pseudomonadota</taxon>
        <taxon>Gammaproteobacteria</taxon>
        <taxon>Enterobacterales</taxon>
        <taxon>Enterobacteriaceae</taxon>
        <taxon>Klebsiella/Raoultella group</taxon>
        <taxon>Klebsiella</taxon>
    </lineage>
</organism>
<dbReference type="Pfam" id="PF03544">
    <property type="entry name" value="TonB_C"/>
    <property type="match status" value="1"/>
</dbReference>
<accession>A0A6P1V7V7</accession>
<protein>
    <submittedName>
        <fullName evidence="3">Energy transducer TonB</fullName>
    </submittedName>
</protein>
<feature type="domain" description="TonB C-terminal" evidence="2">
    <location>
        <begin position="45"/>
        <end position="90"/>
    </location>
</feature>
<dbReference type="InterPro" id="IPR037682">
    <property type="entry name" value="TonB_C"/>
</dbReference>
<evidence type="ECO:0000313" key="4">
    <source>
        <dbReference type="Proteomes" id="UP000464389"/>
    </source>
</evidence>
<keyword evidence="3" id="KW-0614">Plasmid</keyword>
<dbReference type="GO" id="GO:0055085">
    <property type="term" value="P:transmembrane transport"/>
    <property type="evidence" value="ECO:0007669"/>
    <property type="project" value="InterPro"/>
</dbReference>
<evidence type="ECO:0000256" key="1">
    <source>
        <dbReference type="SAM" id="SignalP"/>
    </source>
</evidence>
<dbReference type="AlphaFoldDB" id="A0A6P1V7V7"/>
<dbReference type="PROSITE" id="PS51257">
    <property type="entry name" value="PROKAR_LIPOPROTEIN"/>
    <property type="match status" value="1"/>
</dbReference>
<dbReference type="Proteomes" id="UP000464389">
    <property type="component" value="Plasmid unnamed3"/>
</dbReference>
<reference evidence="3 4" key="1">
    <citation type="submission" date="2020-01" db="EMBL/GenBank/DDBJ databases">
        <title>Bactrocera dorsalis gut bacteria genome.</title>
        <authorList>
            <person name="Zhang H."/>
            <person name="Cai Z."/>
        </authorList>
    </citation>
    <scope>NUCLEOTIDE SEQUENCE [LARGE SCALE GENOMIC DNA]</scope>
    <source>
        <strain evidence="3 4">BD177</strain>
        <plasmid evidence="3 4">unnamed3</plasmid>
    </source>
</reference>
<dbReference type="EMBL" id="CP048111">
    <property type="protein sequence ID" value="QHS50202.1"/>
    <property type="molecule type" value="Genomic_DNA"/>
</dbReference>
<name>A0A6P1V7V7_9ENTR</name>
<geneLocation type="plasmid" evidence="3">
    <name>unnamed3</name>
</geneLocation>
<dbReference type="RefSeq" id="WP_162122945.1">
    <property type="nucleotide sequence ID" value="NZ_CP048111.1"/>
</dbReference>
<feature type="signal peptide" evidence="1">
    <location>
        <begin position="1"/>
        <end position="23"/>
    </location>
</feature>
<evidence type="ECO:0000313" key="3">
    <source>
        <dbReference type="EMBL" id="QHS50202.1"/>
    </source>
</evidence>